<dbReference type="PRINTS" id="PR00723">
    <property type="entry name" value="SUBTILISIN"/>
</dbReference>
<dbReference type="InterPro" id="IPR022398">
    <property type="entry name" value="Peptidase_S8_His-AS"/>
</dbReference>
<reference evidence="9" key="1">
    <citation type="journal article" date="2014" name="Int. J. Syst. Evol. Microbiol.">
        <title>Complete genome sequence of Corynebacterium casei LMG S-19264T (=DSM 44701T), isolated from a smear-ripened cheese.</title>
        <authorList>
            <consortium name="US DOE Joint Genome Institute (JGI-PGF)"/>
            <person name="Walter F."/>
            <person name="Albersmeier A."/>
            <person name="Kalinowski J."/>
            <person name="Ruckert C."/>
        </authorList>
    </citation>
    <scope>NUCLEOTIDE SEQUENCE</scope>
    <source>
        <strain evidence="9">JCM 3090</strain>
    </source>
</reference>
<dbReference type="InterPro" id="IPR000209">
    <property type="entry name" value="Peptidase_S8/S53_dom"/>
</dbReference>
<evidence type="ECO:0000256" key="2">
    <source>
        <dbReference type="ARBA" id="ARBA00022670"/>
    </source>
</evidence>
<gene>
    <name evidence="9" type="ORF">GCM10010123_27350</name>
</gene>
<dbReference type="PANTHER" id="PTHR43806">
    <property type="entry name" value="PEPTIDASE S8"/>
    <property type="match status" value="1"/>
</dbReference>
<keyword evidence="4 5" id="KW-0720">Serine protease</keyword>
<sequence>MHTKHWRTAALLAVSVALPLAPAGIAAASAERPAAQQADTKVYRADTKVYIVGLRDIPADPGRVTATAKEMIAAYGGELRRIYHSSMQGFSASLTTEQYVEYLSDSRIESVTPDKTFRVAGAQRLPAWGLDRIDQPALPLDRVYRYPNKGANVRVYVLDTGIRTSHLEFGGRARAAFDALDPAGGPGRSGEDCNGHGTRVAGTIGGRFTGAAKNVHIESVRALGCDGTGTGEQILAAVDWVSAHAQRPALLNLSFSGPAQSVIDLALYDMTTKGLAYTAAAGNDTVDSCYTTPGRQTTAMTVSAIDRSDRRLTSANFGTCVHLFAPGDDIPTASATSDVAYTKAGGTSMAAAHAAGVAAMHLSAHPAMTPEELDKVMRGTAAKDRVQDPGPDSPNLLLQTG</sequence>
<dbReference type="PROSITE" id="PS00136">
    <property type="entry name" value="SUBTILASE_ASP"/>
    <property type="match status" value="1"/>
</dbReference>
<keyword evidence="7" id="KW-0732">Signal</keyword>
<dbReference type="InterPro" id="IPR023827">
    <property type="entry name" value="Peptidase_S8_Asp-AS"/>
</dbReference>
<feature type="active site" description="Charge relay system" evidence="5">
    <location>
        <position position="348"/>
    </location>
</feature>
<dbReference type="GO" id="GO:0006508">
    <property type="term" value="P:proteolysis"/>
    <property type="evidence" value="ECO:0007669"/>
    <property type="project" value="UniProtKB-KW"/>
</dbReference>
<feature type="signal peptide" evidence="7">
    <location>
        <begin position="1"/>
        <end position="26"/>
    </location>
</feature>
<feature type="active site" description="Charge relay system" evidence="5">
    <location>
        <position position="159"/>
    </location>
</feature>
<evidence type="ECO:0000256" key="4">
    <source>
        <dbReference type="ARBA" id="ARBA00022825"/>
    </source>
</evidence>
<keyword evidence="2 5" id="KW-0645">Protease</keyword>
<keyword evidence="10" id="KW-1185">Reference proteome</keyword>
<protein>
    <recommendedName>
        <fullName evidence="8">Peptidase S8/S53 domain-containing protein</fullName>
    </recommendedName>
</protein>
<evidence type="ECO:0000313" key="9">
    <source>
        <dbReference type="EMBL" id="GGJ95982.1"/>
    </source>
</evidence>
<evidence type="ECO:0000256" key="5">
    <source>
        <dbReference type="PROSITE-ProRule" id="PRU01240"/>
    </source>
</evidence>
<evidence type="ECO:0000256" key="7">
    <source>
        <dbReference type="SAM" id="SignalP"/>
    </source>
</evidence>
<dbReference type="InterPro" id="IPR037045">
    <property type="entry name" value="S8pro/Inhibitor_I9_sf"/>
</dbReference>
<dbReference type="GO" id="GO:0005615">
    <property type="term" value="C:extracellular space"/>
    <property type="evidence" value="ECO:0007669"/>
    <property type="project" value="TreeGrafter"/>
</dbReference>
<dbReference type="FunFam" id="3.40.50.200:FF:000014">
    <property type="entry name" value="Proteinase K"/>
    <property type="match status" value="1"/>
</dbReference>
<dbReference type="Pfam" id="PF00082">
    <property type="entry name" value="Peptidase_S8"/>
    <property type="match status" value="1"/>
</dbReference>
<name>A0A8J3B8L6_9ACTN</name>
<dbReference type="SUPFAM" id="SSF52743">
    <property type="entry name" value="Subtilisin-like"/>
    <property type="match status" value="1"/>
</dbReference>
<dbReference type="PROSITE" id="PS00137">
    <property type="entry name" value="SUBTILASE_HIS"/>
    <property type="match status" value="1"/>
</dbReference>
<comment type="caution">
    <text evidence="9">The sequence shown here is derived from an EMBL/GenBank/DDBJ whole genome shotgun (WGS) entry which is preliminary data.</text>
</comment>
<dbReference type="Gene3D" id="3.40.50.200">
    <property type="entry name" value="Peptidase S8/S53 domain"/>
    <property type="match status" value="1"/>
</dbReference>
<feature type="active site" description="Charge relay system" evidence="5">
    <location>
        <position position="196"/>
    </location>
</feature>
<dbReference type="InterPro" id="IPR036852">
    <property type="entry name" value="Peptidase_S8/S53_dom_sf"/>
</dbReference>
<feature type="chain" id="PRO_5038393640" description="Peptidase S8/S53 domain-containing protein" evidence="7">
    <location>
        <begin position="27"/>
        <end position="401"/>
    </location>
</feature>
<evidence type="ECO:0000256" key="1">
    <source>
        <dbReference type="ARBA" id="ARBA00011073"/>
    </source>
</evidence>
<dbReference type="AlphaFoldDB" id="A0A8J3B8L6"/>
<evidence type="ECO:0000256" key="3">
    <source>
        <dbReference type="ARBA" id="ARBA00022801"/>
    </source>
</evidence>
<dbReference type="InterPro" id="IPR050131">
    <property type="entry name" value="Peptidase_S8_subtilisin-like"/>
</dbReference>
<dbReference type="Gene3D" id="3.30.70.80">
    <property type="entry name" value="Peptidase S8 propeptide/proteinase inhibitor I9"/>
    <property type="match status" value="1"/>
</dbReference>
<feature type="domain" description="Peptidase S8/S53" evidence="8">
    <location>
        <begin position="150"/>
        <end position="392"/>
    </location>
</feature>
<comment type="similarity">
    <text evidence="1 5">Belongs to the peptidase S8 family.</text>
</comment>
<feature type="region of interest" description="Disordered" evidence="6">
    <location>
        <begin position="381"/>
        <end position="401"/>
    </location>
</feature>
<organism evidence="9 10">
    <name type="scientific">Pilimelia anulata</name>
    <dbReference type="NCBI Taxonomy" id="53371"/>
    <lineage>
        <taxon>Bacteria</taxon>
        <taxon>Bacillati</taxon>
        <taxon>Actinomycetota</taxon>
        <taxon>Actinomycetes</taxon>
        <taxon>Micromonosporales</taxon>
        <taxon>Micromonosporaceae</taxon>
        <taxon>Pilimelia</taxon>
    </lineage>
</organism>
<dbReference type="InterPro" id="IPR034193">
    <property type="entry name" value="PCSK9_ProteinaseK-like"/>
</dbReference>
<dbReference type="EMBL" id="BMQB01000005">
    <property type="protein sequence ID" value="GGJ95982.1"/>
    <property type="molecule type" value="Genomic_DNA"/>
</dbReference>
<reference evidence="9" key="2">
    <citation type="submission" date="2020-09" db="EMBL/GenBank/DDBJ databases">
        <authorList>
            <person name="Sun Q."/>
            <person name="Ohkuma M."/>
        </authorList>
    </citation>
    <scope>NUCLEOTIDE SEQUENCE</scope>
    <source>
        <strain evidence="9">JCM 3090</strain>
    </source>
</reference>
<proteinExistence type="inferred from homology"/>
<dbReference type="GO" id="GO:0004252">
    <property type="term" value="F:serine-type endopeptidase activity"/>
    <property type="evidence" value="ECO:0007669"/>
    <property type="project" value="UniProtKB-UniRule"/>
</dbReference>
<evidence type="ECO:0000256" key="6">
    <source>
        <dbReference type="SAM" id="MobiDB-lite"/>
    </source>
</evidence>
<dbReference type="PANTHER" id="PTHR43806:SF11">
    <property type="entry name" value="CEREVISIN-RELATED"/>
    <property type="match status" value="1"/>
</dbReference>
<evidence type="ECO:0000313" key="10">
    <source>
        <dbReference type="Proteomes" id="UP000649739"/>
    </source>
</evidence>
<dbReference type="RefSeq" id="WP_189170496.1">
    <property type="nucleotide sequence ID" value="NZ_BMQB01000005.1"/>
</dbReference>
<dbReference type="Proteomes" id="UP000649739">
    <property type="component" value="Unassembled WGS sequence"/>
</dbReference>
<dbReference type="PROSITE" id="PS51892">
    <property type="entry name" value="SUBTILASE"/>
    <property type="match status" value="1"/>
</dbReference>
<keyword evidence="3 5" id="KW-0378">Hydrolase</keyword>
<evidence type="ECO:0000259" key="8">
    <source>
        <dbReference type="Pfam" id="PF00082"/>
    </source>
</evidence>
<accession>A0A8J3B8L6</accession>
<dbReference type="CDD" id="cd04077">
    <property type="entry name" value="Peptidases_S8_PCSK9_ProteinaseK_like"/>
    <property type="match status" value="1"/>
</dbReference>
<dbReference type="InterPro" id="IPR015500">
    <property type="entry name" value="Peptidase_S8_subtilisin-rel"/>
</dbReference>